<dbReference type="InterPro" id="IPR036322">
    <property type="entry name" value="WD40_repeat_dom_sf"/>
</dbReference>
<feature type="repeat" description="WD" evidence="3">
    <location>
        <begin position="462"/>
        <end position="503"/>
    </location>
</feature>
<dbReference type="GO" id="GO:0030621">
    <property type="term" value="F:U4 snRNA binding"/>
    <property type="evidence" value="ECO:0007669"/>
    <property type="project" value="TreeGrafter"/>
</dbReference>
<keyword evidence="2" id="KW-0677">Repeat</keyword>
<feature type="repeat" description="WD" evidence="3">
    <location>
        <begin position="672"/>
        <end position="707"/>
    </location>
</feature>
<dbReference type="InterPro" id="IPR011050">
    <property type="entry name" value="Pectin_lyase_fold/virulence"/>
</dbReference>
<dbReference type="PROSITE" id="PS50082">
    <property type="entry name" value="WD_REPEATS_2"/>
    <property type="match status" value="6"/>
</dbReference>
<organism evidence="5 6">
    <name type="scientific">Candidatus Bipolaricaulis anaerobius</name>
    <dbReference type="NCBI Taxonomy" id="2026885"/>
    <lineage>
        <taxon>Bacteria</taxon>
        <taxon>Candidatus Bipolaricaulota</taxon>
        <taxon>Candidatus Bipolaricaulia</taxon>
        <taxon>Candidatus Bipolaricaulales</taxon>
        <taxon>Candidatus Bipolaricaulaceae</taxon>
        <taxon>Candidatus Bipolaricaulis</taxon>
    </lineage>
</organism>
<dbReference type="PANTHER" id="PTHR19846">
    <property type="entry name" value="WD40 REPEAT PROTEIN"/>
    <property type="match status" value="1"/>
</dbReference>
<reference evidence="6" key="1">
    <citation type="submission" date="2018-05" db="EMBL/GenBank/DDBJ databases">
        <authorList>
            <person name="Hao L."/>
        </authorList>
    </citation>
    <scope>NUCLEOTIDE SEQUENCE [LARGE SCALE GENOMIC DNA]</scope>
</reference>
<keyword evidence="1 3" id="KW-0853">WD repeat</keyword>
<dbReference type="EMBL" id="LS483254">
    <property type="protein sequence ID" value="SQD92627.1"/>
    <property type="molecule type" value="Genomic_DNA"/>
</dbReference>
<feature type="repeat" description="WD" evidence="3">
    <location>
        <begin position="588"/>
        <end position="629"/>
    </location>
</feature>
<evidence type="ECO:0000256" key="2">
    <source>
        <dbReference type="ARBA" id="ARBA00022737"/>
    </source>
</evidence>
<evidence type="ECO:0000256" key="1">
    <source>
        <dbReference type="ARBA" id="ARBA00022574"/>
    </source>
</evidence>
<dbReference type="SMART" id="SM00710">
    <property type="entry name" value="PbH1"/>
    <property type="match status" value="3"/>
</dbReference>
<dbReference type="SMART" id="SM00320">
    <property type="entry name" value="WD40"/>
    <property type="match status" value="7"/>
</dbReference>
<evidence type="ECO:0000259" key="4">
    <source>
        <dbReference type="Pfam" id="PF13229"/>
    </source>
</evidence>
<dbReference type="CDD" id="cd00200">
    <property type="entry name" value="WD40"/>
    <property type="match status" value="1"/>
</dbReference>
<keyword evidence="6" id="KW-1185">Reference proteome</keyword>
<dbReference type="KEGG" id="bana:BARAN1_0603"/>
<dbReference type="InterPro" id="IPR015943">
    <property type="entry name" value="WD40/YVTN_repeat-like_dom_sf"/>
</dbReference>
<dbReference type="PANTHER" id="PTHR19846:SF0">
    <property type="entry name" value="PRE-MRNA PROCESSING FACTOR 4"/>
    <property type="match status" value="1"/>
</dbReference>
<dbReference type="PROSITE" id="PS00678">
    <property type="entry name" value="WD_REPEATS_1"/>
    <property type="match status" value="2"/>
</dbReference>
<feature type="domain" description="Right handed beta helix" evidence="4">
    <location>
        <begin position="82"/>
        <end position="196"/>
    </location>
</feature>
<dbReference type="GO" id="GO:0017070">
    <property type="term" value="F:U6 snRNA binding"/>
    <property type="evidence" value="ECO:0007669"/>
    <property type="project" value="TreeGrafter"/>
</dbReference>
<dbReference type="InterPro" id="IPR012334">
    <property type="entry name" value="Pectin_lyas_fold"/>
</dbReference>
<name>A0A2X3K5W1_9BACT</name>
<dbReference type="Gene3D" id="2.160.20.10">
    <property type="entry name" value="Single-stranded right-handed beta-helix, Pectin lyase-like"/>
    <property type="match status" value="1"/>
</dbReference>
<dbReference type="AlphaFoldDB" id="A0A2X3K5W1"/>
<dbReference type="Proteomes" id="UP000249818">
    <property type="component" value="Chromosome BARAN1"/>
</dbReference>
<dbReference type="SUPFAM" id="SSF50978">
    <property type="entry name" value="WD40 repeat-like"/>
    <property type="match status" value="1"/>
</dbReference>
<sequence>MRARAGGVVVGLLLWAGLAQGTTWIVCPTECPYTSLAEAIAAAAPGDTILVQPGTYPGDVWLKKPLDIRSAGNEPSVIEGHVYVLGTGQVTLHGLTVHSGGIHLEDSSGVLISDCAVEGPSGIVIRSASVTVRDTAVTGAADHGILVTLGSRALIAGCTVSGAGKDGIHIAASLADLRDNEVQGSGGYGIWGDAHATVSGQATLASLSGNARGTVGGTALALDRDPPAAPTGLTVSPEEWTAGEISIAWAPPEDLTGIAAAWYTIGSAPQGPEDGTRAVGNPFLVASPPEGEHVVYVWLEDHAGNRNEKACAEALLRADRTPPSGEVAGNSGSQHVFAPQVTLTIEASDLAGTEPGSGVASLRLSNDGRTWGPWQPFAPSVAWDLAGSGGSAAPGAKTVVIELRDRAGNTSRITTELTLVPSLASSEPILCLAVAGNRLAHGAPSGTIRVVDPTTGKEALILRGHTGGVYALAFSPDGKTLASGSNDNTVRLWDVATGKEVRVLRGHTGGVWTVAFSPDGKTLASGSSDATVRLWAVSTGRAWRTLSGHTGAVRAVAFSPDGKALASGSDDRTVRVWEVGSGRLKHTLTEHGGAVRSVAFSPDGKLLGSVGADGKALLWDGATGKLARTLAPAGPELRAVAFAPAGKSVATASATGTIVVWDVATGKERDTLPGHTAQVNALAYTADGRTLASGGADKVVRLWQVEP</sequence>
<evidence type="ECO:0000313" key="6">
    <source>
        <dbReference type="Proteomes" id="UP000249818"/>
    </source>
</evidence>
<protein>
    <recommendedName>
        <fullName evidence="4">Right handed beta helix domain-containing protein</fullName>
    </recommendedName>
</protein>
<dbReference type="Pfam" id="PF00400">
    <property type="entry name" value="WD40"/>
    <property type="match status" value="6"/>
</dbReference>
<dbReference type="PRINTS" id="PR00320">
    <property type="entry name" value="GPROTEINBRPT"/>
</dbReference>
<dbReference type="SUPFAM" id="SSF51126">
    <property type="entry name" value="Pectin lyase-like"/>
    <property type="match status" value="1"/>
</dbReference>
<dbReference type="RefSeq" id="WP_122030819.1">
    <property type="nucleotide sequence ID" value="NZ_LS483254.1"/>
</dbReference>
<dbReference type="InterPro" id="IPR039448">
    <property type="entry name" value="Beta_helix"/>
</dbReference>
<dbReference type="InterPro" id="IPR019775">
    <property type="entry name" value="WD40_repeat_CS"/>
</dbReference>
<accession>A0A2X3K5W1</accession>
<dbReference type="InterPro" id="IPR006626">
    <property type="entry name" value="PbH1"/>
</dbReference>
<feature type="repeat" description="WD" evidence="3">
    <location>
        <begin position="504"/>
        <end position="545"/>
    </location>
</feature>
<dbReference type="PROSITE" id="PS50294">
    <property type="entry name" value="WD_REPEATS_REGION"/>
    <property type="match status" value="5"/>
</dbReference>
<evidence type="ECO:0000256" key="3">
    <source>
        <dbReference type="PROSITE-ProRule" id="PRU00221"/>
    </source>
</evidence>
<dbReference type="InterPro" id="IPR001680">
    <property type="entry name" value="WD40_rpt"/>
</dbReference>
<dbReference type="OrthoDB" id="8169573at2"/>
<feature type="repeat" description="WD" evidence="3">
    <location>
        <begin position="546"/>
        <end position="587"/>
    </location>
</feature>
<dbReference type="GO" id="GO:0000398">
    <property type="term" value="P:mRNA splicing, via spliceosome"/>
    <property type="evidence" value="ECO:0007669"/>
    <property type="project" value="TreeGrafter"/>
</dbReference>
<gene>
    <name evidence="5" type="ORF">BARAN1_0603</name>
</gene>
<evidence type="ECO:0000313" key="5">
    <source>
        <dbReference type="EMBL" id="SQD92627.1"/>
    </source>
</evidence>
<dbReference type="Pfam" id="PF13229">
    <property type="entry name" value="Beta_helix"/>
    <property type="match status" value="1"/>
</dbReference>
<feature type="repeat" description="WD" evidence="3">
    <location>
        <begin position="637"/>
        <end position="671"/>
    </location>
</feature>
<dbReference type="Gene3D" id="2.130.10.10">
    <property type="entry name" value="YVTN repeat-like/Quinoprotein amine dehydrogenase"/>
    <property type="match status" value="2"/>
</dbReference>
<proteinExistence type="predicted"/>
<dbReference type="InterPro" id="IPR020472">
    <property type="entry name" value="WD40_PAC1"/>
</dbReference>